<evidence type="ECO:0000259" key="1">
    <source>
        <dbReference type="Pfam" id="PF25273"/>
    </source>
</evidence>
<organism evidence="2">
    <name type="scientific">Amphimedon queenslandica</name>
    <name type="common">Sponge</name>
    <dbReference type="NCBI Taxonomy" id="400682"/>
    <lineage>
        <taxon>Eukaryota</taxon>
        <taxon>Metazoa</taxon>
        <taxon>Porifera</taxon>
        <taxon>Demospongiae</taxon>
        <taxon>Heteroscleromorpha</taxon>
        <taxon>Haplosclerida</taxon>
        <taxon>Niphatidae</taxon>
        <taxon>Amphimedon</taxon>
    </lineage>
</organism>
<dbReference type="PANTHER" id="PTHR33153">
    <property type="entry name" value="MYND-TYPE DOMAIN-CONTAINING PROTEIN"/>
    <property type="match status" value="1"/>
</dbReference>
<dbReference type="AlphaFoldDB" id="A0A1X7UA55"/>
<dbReference type="Pfam" id="PF25273">
    <property type="entry name" value="DUF7869"/>
    <property type="match status" value="1"/>
</dbReference>
<dbReference type="STRING" id="400682.A0A1X7UA55"/>
<sequence length="175" mass="20350">MREKQNRHREKSKRDPSKYLTIIVDRIDQNETNLPELPRIAKSAQNLWTLHSHLTGCLVDTCTENGKMVYAFLNIMEYPHDLNLVIQVIIIENSKKVSEKESRLPEVLYLQFNNCFKKNKNKYIFTFCSLLILKGVFKKVCINFLPVGHTHDDVDEFYSKISTNLSRVAAETISS</sequence>
<accession>A0A1X7UA55</accession>
<dbReference type="InParanoid" id="A0A1X7UA55"/>
<feature type="domain" description="DUF7869" evidence="1">
    <location>
        <begin position="42"/>
        <end position="174"/>
    </location>
</feature>
<dbReference type="EnsemblMetazoa" id="Aqu2.1.24341_001">
    <property type="protein sequence ID" value="Aqu2.1.24341_001"/>
    <property type="gene ID" value="Aqu2.1.24341"/>
</dbReference>
<dbReference type="PANTHER" id="PTHR33153:SF3">
    <property type="entry name" value="TRAFFICKING PROTEIN PARTICLE COMPLEX SUBUNIT 11 DOMAIN-CONTAINING PROTEIN"/>
    <property type="match status" value="1"/>
</dbReference>
<proteinExistence type="predicted"/>
<reference evidence="2" key="1">
    <citation type="submission" date="2017-05" db="UniProtKB">
        <authorList>
            <consortium name="EnsemblMetazoa"/>
        </authorList>
    </citation>
    <scope>IDENTIFICATION</scope>
</reference>
<evidence type="ECO:0000313" key="2">
    <source>
        <dbReference type="EnsemblMetazoa" id="Aqu2.1.24341_001"/>
    </source>
</evidence>
<dbReference type="InterPro" id="IPR057191">
    <property type="entry name" value="DUF7869"/>
</dbReference>
<name>A0A1X7UA55_AMPQE</name>
<protein>
    <recommendedName>
        <fullName evidence="1">DUF7869 domain-containing protein</fullName>
    </recommendedName>
</protein>
<dbReference type="eggNOG" id="ENOG502RYXE">
    <property type="taxonomic scope" value="Eukaryota"/>
</dbReference>